<gene>
    <name evidence="1" type="ORF">METZ01_LOCUS168834</name>
</gene>
<organism evidence="1">
    <name type="scientific">marine metagenome</name>
    <dbReference type="NCBI Taxonomy" id="408172"/>
    <lineage>
        <taxon>unclassified sequences</taxon>
        <taxon>metagenomes</taxon>
        <taxon>ecological metagenomes</taxon>
    </lineage>
</organism>
<name>A0A382BQ71_9ZZZZ</name>
<dbReference type="EMBL" id="UINC01030875">
    <property type="protein sequence ID" value="SVB15980.1"/>
    <property type="molecule type" value="Genomic_DNA"/>
</dbReference>
<accession>A0A382BQ71</accession>
<evidence type="ECO:0000313" key="1">
    <source>
        <dbReference type="EMBL" id="SVB15980.1"/>
    </source>
</evidence>
<protein>
    <recommendedName>
        <fullName evidence="2">Primosomal protein</fullName>
    </recommendedName>
</protein>
<sequence>MQSDIKNQNGRVYPHAVLQKEVKNFNTKYVNEGRALGELGHPMGPVINLDRVSHVIKELVEDGKNFVGKAKVMDTPNGKIVKNFISEGVKLGVSSRGMGSLKANKKGVNEVQGDFVLSTVDIVADPSAPDAFVDGIMEGKEWIWENGVIKERDIEAMKKTIINAKMKELEQKKIEVFQKFLQNL</sequence>
<dbReference type="Pfam" id="PF03420">
    <property type="entry name" value="Peptidase_S77"/>
    <property type="match status" value="1"/>
</dbReference>
<proteinExistence type="predicted"/>
<evidence type="ECO:0008006" key="2">
    <source>
        <dbReference type="Google" id="ProtNLM"/>
    </source>
</evidence>
<dbReference type="InterPro" id="IPR005082">
    <property type="entry name" value="Peptidase_U9_T4_prohead"/>
</dbReference>
<dbReference type="AlphaFoldDB" id="A0A382BQ71"/>
<reference evidence="1" key="1">
    <citation type="submission" date="2018-05" db="EMBL/GenBank/DDBJ databases">
        <authorList>
            <person name="Lanie J.A."/>
            <person name="Ng W.-L."/>
            <person name="Kazmierczak K.M."/>
            <person name="Andrzejewski T.M."/>
            <person name="Davidsen T.M."/>
            <person name="Wayne K.J."/>
            <person name="Tettelin H."/>
            <person name="Glass J.I."/>
            <person name="Rusch D."/>
            <person name="Podicherti R."/>
            <person name="Tsui H.-C.T."/>
            <person name="Winkler M.E."/>
        </authorList>
    </citation>
    <scope>NUCLEOTIDE SEQUENCE</scope>
</reference>